<dbReference type="Gene3D" id="1.10.357.10">
    <property type="entry name" value="Tetracycline Repressor, domain 2"/>
    <property type="match status" value="1"/>
</dbReference>
<sequence>MARRKEFDPEVALDAAMRLFWRNGYEGTSTSDLVDELGIARASLYGTFGSKRGLYLAALDRFLSGGAGPSPADILAARTSALDAVRDLLETSAAAPKPDTPQGCFAVNATVEHGDSDPEIARRLEGNRSRLETALYGALLRAHAEGELAPGVDPRSAATMLASLNSGLKVLSCAGADQRDRITTSVDAVMAMLTPPAAAATG</sequence>
<proteinExistence type="predicted"/>
<dbReference type="Proteomes" id="UP000281594">
    <property type="component" value="Unassembled WGS sequence"/>
</dbReference>
<dbReference type="SUPFAM" id="SSF48498">
    <property type="entry name" value="Tetracyclin repressor-like, C-terminal domain"/>
    <property type="match status" value="1"/>
</dbReference>
<dbReference type="PROSITE" id="PS50977">
    <property type="entry name" value="HTH_TETR_2"/>
    <property type="match status" value="1"/>
</dbReference>
<gene>
    <name evidence="6" type="ORF">D3C57_138905</name>
</gene>
<dbReference type="HOGENOM" id="CLU_069356_28_0_11"/>
<feature type="DNA-binding region" description="H-T-H motif" evidence="4">
    <location>
        <begin position="29"/>
        <end position="48"/>
    </location>
</feature>
<dbReference type="InterPro" id="IPR036271">
    <property type="entry name" value="Tet_transcr_reg_TetR-rel_C_sf"/>
</dbReference>
<evidence type="ECO:0000256" key="2">
    <source>
        <dbReference type="ARBA" id="ARBA00023125"/>
    </source>
</evidence>
<dbReference type="Pfam" id="PF00440">
    <property type="entry name" value="TetR_N"/>
    <property type="match status" value="1"/>
</dbReference>
<comment type="caution">
    <text evidence="6">The sequence shown here is derived from an EMBL/GenBank/DDBJ whole genome shotgun (WGS) entry which is preliminary data.</text>
</comment>
<reference evidence="6 7" key="1">
    <citation type="journal article" date="2018" name="J. Biol. Chem.">
        <title>Discovery of the actinoplanic acid pathway in Streptomyces rapamycinicus reveals a genetically conserved synergism with rapamycin.</title>
        <authorList>
            <person name="Mrak P."/>
            <person name="Krastel P."/>
            <person name="Pivk Lukancic P."/>
            <person name="Tao J."/>
            <person name="Pistorius D."/>
            <person name="Moore C.M."/>
        </authorList>
    </citation>
    <scope>NUCLEOTIDE SEQUENCE [LARGE SCALE GENOMIC DNA]</scope>
    <source>
        <strain evidence="6 7">NRRL 5491</strain>
    </source>
</reference>
<keyword evidence="1" id="KW-0805">Transcription regulation</keyword>
<dbReference type="PANTHER" id="PTHR47506">
    <property type="entry name" value="TRANSCRIPTIONAL REGULATORY PROTEIN"/>
    <property type="match status" value="1"/>
</dbReference>
<dbReference type="GO" id="GO:0003677">
    <property type="term" value="F:DNA binding"/>
    <property type="evidence" value="ECO:0007669"/>
    <property type="project" value="UniProtKB-UniRule"/>
</dbReference>
<dbReference type="InterPro" id="IPR009057">
    <property type="entry name" value="Homeodomain-like_sf"/>
</dbReference>
<organism evidence="6 7">
    <name type="scientific">Streptomyces rapamycinicus (strain ATCC 29253 / DSM 41530 / NRRL 5491 / AYB-994)</name>
    <name type="common">Streptomyces hygroscopicus (strain ATCC 29253)</name>
    <dbReference type="NCBI Taxonomy" id="1343740"/>
    <lineage>
        <taxon>Bacteria</taxon>
        <taxon>Bacillati</taxon>
        <taxon>Actinomycetota</taxon>
        <taxon>Actinomycetes</taxon>
        <taxon>Kitasatosporales</taxon>
        <taxon>Streptomycetaceae</taxon>
        <taxon>Streptomyces</taxon>
        <taxon>Streptomyces violaceusniger group</taxon>
    </lineage>
</organism>
<evidence type="ECO:0000259" key="5">
    <source>
        <dbReference type="PROSITE" id="PS50977"/>
    </source>
</evidence>
<evidence type="ECO:0000313" key="6">
    <source>
        <dbReference type="EMBL" id="RLV75325.1"/>
    </source>
</evidence>
<dbReference type="eggNOG" id="COG1309">
    <property type="taxonomic scope" value="Bacteria"/>
</dbReference>
<dbReference type="Pfam" id="PF16925">
    <property type="entry name" value="TetR_C_13"/>
    <property type="match status" value="1"/>
</dbReference>
<accession>A0A0A0N6B4</accession>
<evidence type="ECO:0000256" key="4">
    <source>
        <dbReference type="PROSITE-ProRule" id="PRU00335"/>
    </source>
</evidence>
<name>A0A0A0N6B4_STRRN</name>
<dbReference type="InterPro" id="IPR011075">
    <property type="entry name" value="TetR_C"/>
</dbReference>
<dbReference type="Gene3D" id="1.10.10.60">
    <property type="entry name" value="Homeodomain-like"/>
    <property type="match status" value="1"/>
</dbReference>
<evidence type="ECO:0000256" key="1">
    <source>
        <dbReference type="ARBA" id="ARBA00023015"/>
    </source>
</evidence>
<dbReference type="PANTHER" id="PTHR47506:SF1">
    <property type="entry name" value="HTH-TYPE TRANSCRIPTIONAL REGULATOR YJDC"/>
    <property type="match status" value="1"/>
</dbReference>
<dbReference type="EMBL" id="QYCY01000002">
    <property type="protein sequence ID" value="RLV75325.1"/>
    <property type="molecule type" value="Genomic_DNA"/>
</dbReference>
<dbReference type="SUPFAM" id="SSF46689">
    <property type="entry name" value="Homeodomain-like"/>
    <property type="match status" value="1"/>
</dbReference>
<keyword evidence="3" id="KW-0804">Transcription</keyword>
<dbReference type="PRINTS" id="PR00455">
    <property type="entry name" value="HTHTETR"/>
</dbReference>
<dbReference type="InterPro" id="IPR001647">
    <property type="entry name" value="HTH_TetR"/>
</dbReference>
<keyword evidence="2 4" id="KW-0238">DNA-binding</keyword>
<dbReference type="KEGG" id="src:M271_04610"/>
<protein>
    <submittedName>
        <fullName evidence="6">TetR family transcriptional regulator</fullName>
    </submittedName>
</protein>
<dbReference type="RefSeq" id="WP_020865953.1">
    <property type="nucleotide sequence ID" value="NC_022785.1"/>
</dbReference>
<dbReference type="STRING" id="1343740.M271_04610"/>
<dbReference type="AlphaFoldDB" id="A0A0A0N6B4"/>
<feature type="domain" description="HTH tetR-type" evidence="5">
    <location>
        <begin position="6"/>
        <end position="66"/>
    </location>
</feature>
<evidence type="ECO:0000256" key="3">
    <source>
        <dbReference type="ARBA" id="ARBA00023163"/>
    </source>
</evidence>
<evidence type="ECO:0000313" key="7">
    <source>
        <dbReference type="Proteomes" id="UP000281594"/>
    </source>
</evidence>